<dbReference type="GO" id="GO:0005509">
    <property type="term" value="F:calcium ion binding"/>
    <property type="evidence" value="ECO:0007669"/>
    <property type="project" value="InterPro"/>
</dbReference>
<evidence type="ECO:0000256" key="2">
    <source>
        <dbReference type="ARBA" id="ARBA00022528"/>
    </source>
</evidence>
<evidence type="ECO:0000256" key="3">
    <source>
        <dbReference type="ARBA" id="ARBA00022640"/>
    </source>
</evidence>
<dbReference type="GO" id="GO:0009507">
    <property type="term" value="C:chloroplast"/>
    <property type="evidence" value="ECO:0000318"/>
    <property type="project" value="GO_Central"/>
</dbReference>
<dbReference type="Pfam" id="PF05757">
    <property type="entry name" value="PsbQ"/>
    <property type="match status" value="1"/>
</dbReference>
<keyword evidence="2" id="KW-0150">Chloroplast</keyword>
<dbReference type="PANTHER" id="PTHR33399">
    <property type="entry name" value="OXYGEN-EVOLVING ENHANCER PROTEIN 3-1, CHLOROPLASTIC"/>
    <property type="match status" value="1"/>
</dbReference>
<reference evidence="9" key="1">
    <citation type="journal article" date="2016" name="Nat. Biotechnol.">
        <title>Sequencing wild and cultivated cassava and related species reveals extensive interspecific hybridization and genetic diversity.</title>
        <authorList>
            <person name="Bredeson J.V."/>
            <person name="Lyons J.B."/>
            <person name="Prochnik S.E."/>
            <person name="Wu G.A."/>
            <person name="Ha C.M."/>
            <person name="Edsinger-Gonzales E."/>
            <person name="Grimwood J."/>
            <person name="Schmutz J."/>
            <person name="Rabbi I.Y."/>
            <person name="Egesi C."/>
            <person name="Nauluvula P."/>
            <person name="Lebot V."/>
            <person name="Ndunguru J."/>
            <person name="Mkamilo G."/>
            <person name="Bart R.S."/>
            <person name="Setter T.L."/>
            <person name="Gleadow R.M."/>
            <person name="Kulakow P."/>
            <person name="Ferguson M.E."/>
            <person name="Rounsley S."/>
            <person name="Rokhsar D.S."/>
        </authorList>
    </citation>
    <scope>NUCLEOTIDE SEQUENCE [LARGE SCALE GENOMIC DNA]</scope>
    <source>
        <strain evidence="9">cv. AM560-2</strain>
    </source>
</reference>
<comment type="similarity">
    <text evidence="7">Belongs to the PsbQ family.</text>
</comment>
<keyword evidence="4" id="KW-0809">Transit peptide</keyword>
<evidence type="ECO:0000256" key="6">
    <source>
        <dbReference type="ARBA" id="ARBA00023136"/>
    </source>
</evidence>
<keyword evidence="9" id="KW-1185">Reference proteome</keyword>
<dbReference type="OMA" id="PTLMMKH"/>
<dbReference type="OrthoDB" id="667835at2759"/>
<dbReference type="SUPFAM" id="SSF101112">
    <property type="entry name" value="Oxygen-evolving enhancer protein 3"/>
    <property type="match status" value="1"/>
</dbReference>
<organism evidence="8 9">
    <name type="scientific">Manihot esculenta</name>
    <name type="common">Cassava</name>
    <name type="synonym">Jatropha manihot</name>
    <dbReference type="NCBI Taxonomy" id="3983"/>
    <lineage>
        <taxon>Eukaryota</taxon>
        <taxon>Viridiplantae</taxon>
        <taxon>Streptophyta</taxon>
        <taxon>Embryophyta</taxon>
        <taxon>Tracheophyta</taxon>
        <taxon>Spermatophyta</taxon>
        <taxon>Magnoliopsida</taxon>
        <taxon>eudicotyledons</taxon>
        <taxon>Gunneridae</taxon>
        <taxon>Pentapetalae</taxon>
        <taxon>rosids</taxon>
        <taxon>fabids</taxon>
        <taxon>Malpighiales</taxon>
        <taxon>Euphorbiaceae</taxon>
        <taxon>Crotonoideae</taxon>
        <taxon>Manihoteae</taxon>
        <taxon>Manihot</taxon>
    </lineage>
</organism>
<sequence length="183" mass="20609">MALRPLVSRQNLPTFLCCLKPSLQTKEKTLSPPKILQTSISRRIGSIAAVASILLAREAILKPEIAFGADWKILASEQTVEEAESEIRIHAQSLLDIKALLESESWREAQKAMRNSSSNLKHDLYTIIQSRPGSERPYLRKLYSDLFNNVSRLDYAARDRDGSLVWKCYGNIVVALDDILGRI</sequence>
<dbReference type="PANTHER" id="PTHR33399:SF6">
    <property type="entry name" value="PSBQ-LIKE PROTEIN 3, CHLOROPLASTIC"/>
    <property type="match status" value="1"/>
</dbReference>
<evidence type="ECO:0008006" key="10">
    <source>
        <dbReference type="Google" id="ProtNLM"/>
    </source>
</evidence>
<dbReference type="Gene3D" id="1.20.120.290">
    <property type="entry name" value="Oxygen-evolving enhancer protein 3 (PsbQ), four-helix up-down bundle"/>
    <property type="match status" value="1"/>
</dbReference>
<evidence type="ECO:0000256" key="1">
    <source>
        <dbReference type="ARBA" id="ARBA00004334"/>
    </source>
</evidence>
<keyword evidence="6" id="KW-0472">Membrane</keyword>
<dbReference type="InterPro" id="IPR008797">
    <property type="entry name" value="PSII_PsbQ"/>
</dbReference>
<evidence type="ECO:0000256" key="7">
    <source>
        <dbReference type="ARBA" id="ARBA00035649"/>
    </source>
</evidence>
<gene>
    <name evidence="8" type="ORF">MANES_01G118400v8</name>
</gene>
<dbReference type="FunFam" id="1.20.120.290:FF:000004">
    <property type="entry name" value="Oxygen-evolving enhancer protein 3"/>
    <property type="match status" value="1"/>
</dbReference>
<dbReference type="EMBL" id="CM004387">
    <property type="protein sequence ID" value="OAY60512.1"/>
    <property type="molecule type" value="Genomic_DNA"/>
</dbReference>
<accession>A0A2C9WKE9</accession>
<dbReference type="GO" id="GO:0009767">
    <property type="term" value="P:photosynthetic electron transport chain"/>
    <property type="evidence" value="ECO:0000318"/>
    <property type="project" value="GO_Central"/>
</dbReference>
<dbReference type="Gramene" id="Manes.01G118400.1.v8.1">
    <property type="protein sequence ID" value="Manes.01G118400.1.v8.1.CDS"/>
    <property type="gene ID" value="Manes.01G118400.v8.1"/>
</dbReference>
<dbReference type="GO" id="GO:0009535">
    <property type="term" value="C:chloroplast thylakoid membrane"/>
    <property type="evidence" value="ECO:0007669"/>
    <property type="project" value="UniProtKB-SubCell"/>
</dbReference>
<evidence type="ECO:0000256" key="5">
    <source>
        <dbReference type="ARBA" id="ARBA00023078"/>
    </source>
</evidence>
<keyword evidence="5" id="KW-0793">Thylakoid</keyword>
<proteinExistence type="inferred from homology"/>
<dbReference type="AlphaFoldDB" id="A0A2C9WKE9"/>
<comment type="subcellular location">
    <subcellularLocation>
        <location evidence="1">Plastid</location>
        <location evidence="1">Chloroplast thylakoid membrane</location>
    </subcellularLocation>
</comment>
<evidence type="ECO:0000313" key="9">
    <source>
        <dbReference type="Proteomes" id="UP000091857"/>
    </source>
</evidence>
<comment type="caution">
    <text evidence="8">The sequence shown here is derived from an EMBL/GenBank/DDBJ whole genome shotgun (WGS) entry which is preliminary data.</text>
</comment>
<dbReference type="GO" id="GO:0009654">
    <property type="term" value="C:photosystem II oxygen evolving complex"/>
    <property type="evidence" value="ECO:0007669"/>
    <property type="project" value="InterPro"/>
</dbReference>
<keyword evidence="3" id="KW-0934">Plastid</keyword>
<dbReference type="STRING" id="3983.A0A2C9WKE9"/>
<dbReference type="InterPro" id="IPR023222">
    <property type="entry name" value="PsbQ-like_dom_sf"/>
</dbReference>
<dbReference type="Proteomes" id="UP000091857">
    <property type="component" value="Chromosome 1"/>
</dbReference>
<protein>
    <recommendedName>
        <fullName evidence="10">PsbQ-like protein 3, chloroplastic</fullName>
    </recommendedName>
</protein>
<dbReference type="InterPro" id="IPR054099">
    <property type="entry name" value="PSII_PsbQ_pln"/>
</dbReference>
<evidence type="ECO:0000313" key="8">
    <source>
        <dbReference type="EMBL" id="OAY60512.1"/>
    </source>
</evidence>
<evidence type="ECO:0000256" key="4">
    <source>
        <dbReference type="ARBA" id="ARBA00022946"/>
    </source>
</evidence>
<dbReference type="GO" id="GO:0019898">
    <property type="term" value="C:extrinsic component of membrane"/>
    <property type="evidence" value="ECO:0007669"/>
    <property type="project" value="InterPro"/>
</dbReference>
<name>A0A2C9WKE9_MANES</name>